<dbReference type="PANTHER" id="PTHR34145:SF65">
    <property type="entry name" value="FBD DOMAIN-CONTAINING PROTEIN"/>
    <property type="match status" value="1"/>
</dbReference>
<proteinExistence type="predicted"/>
<evidence type="ECO:0008006" key="5">
    <source>
        <dbReference type="Google" id="ProtNLM"/>
    </source>
</evidence>
<reference evidence="3 4" key="1">
    <citation type="submission" date="2020-08" db="EMBL/GenBank/DDBJ databases">
        <title>Plant Genome Project.</title>
        <authorList>
            <person name="Zhang R.-G."/>
        </authorList>
    </citation>
    <scope>NUCLEOTIDE SEQUENCE [LARGE SCALE GENOMIC DNA]</scope>
    <source>
        <tissue evidence="3">Rhizome</tissue>
    </source>
</reference>
<name>A0A8J5HKL2_ZINOF</name>
<evidence type="ECO:0000259" key="1">
    <source>
        <dbReference type="Pfam" id="PF00646"/>
    </source>
</evidence>
<evidence type="ECO:0000313" key="3">
    <source>
        <dbReference type="EMBL" id="KAG6521148.1"/>
    </source>
</evidence>
<dbReference type="PANTHER" id="PTHR34145">
    <property type="entry name" value="OS02G0105600 PROTEIN"/>
    <property type="match status" value="1"/>
</dbReference>
<sequence>MWKSANGDDLLTQLPDTIRLHILTLLPLKYAIRTGALSSRWRGLWRLRWPHPAALQFSPSSTALTDSAEQFVSSIDRCLSFRDRSLRIDSLSLALPPGRRYDADIKRWLEYASCCGVEDLHLAVSFPSAATTSARPARRAARRNDRAAVPTAFFFSICECSNLSRLTLCGLHLASPGANIKRLSSLEVLSLYATPVTDAALKRIIAACPRLRSLDLSFCRKLRRIAITATGSPLTSLTIIDCVRAVEVTVSAPGLRRFRFAGNYLTTYTFDNPSRLEDVHILAGIPVSSLPRSNWVKVLCGLFNLKVLTLCNLSLQYIVVEGAKLMGGLRSLRSLREIQLVMGMMTDENLMDIYGFFRLCECPRLEKLFIELPTNTRDPFVEKYLEISEEDPPEVEFEYLKMIKISNFKDHSNEMRLVRFLLEKASSLESFVVVAPKELVGDEYNKRDPNARSDFLQYLQLKLSSIQKVPLRRQIILSDHDDNKFRPTHWDVYSTV</sequence>
<evidence type="ECO:0000313" key="4">
    <source>
        <dbReference type="Proteomes" id="UP000734854"/>
    </source>
</evidence>
<feature type="domain" description="At1g61320/AtMIF1 LRR" evidence="2">
    <location>
        <begin position="104"/>
        <end position="433"/>
    </location>
</feature>
<dbReference type="Gene3D" id="3.80.10.10">
    <property type="entry name" value="Ribonuclease Inhibitor"/>
    <property type="match status" value="1"/>
</dbReference>
<dbReference type="Proteomes" id="UP000734854">
    <property type="component" value="Unassembled WGS sequence"/>
</dbReference>
<evidence type="ECO:0000259" key="2">
    <source>
        <dbReference type="Pfam" id="PF23622"/>
    </source>
</evidence>
<dbReference type="InterPro" id="IPR055357">
    <property type="entry name" value="LRR_At1g61320_AtMIF1"/>
</dbReference>
<dbReference type="SUPFAM" id="SSF81383">
    <property type="entry name" value="F-box domain"/>
    <property type="match status" value="1"/>
</dbReference>
<keyword evidence="4" id="KW-1185">Reference proteome</keyword>
<comment type="caution">
    <text evidence="3">The sequence shown here is derived from an EMBL/GenBank/DDBJ whole genome shotgun (WGS) entry which is preliminary data.</text>
</comment>
<dbReference type="AlphaFoldDB" id="A0A8J5HKL2"/>
<dbReference type="InterPro" id="IPR036047">
    <property type="entry name" value="F-box-like_dom_sf"/>
</dbReference>
<organism evidence="3 4">
    <name type="scientific">Zingiber officinale</name>
    <name type="common">Ginger</name>
    <name type="synonym">Amomum zingiber</name>
    <dbReference type="NCBI Taxonomy" id="94328"/>
    <lineage>
        <taxon>Eukaryota</taxon>
        <taxon>Viridiplantae</taxon>
        <taxon>Streptophyta</taxon>
        <taxon>Embryophyta</taxon>
        <taxon>Tracheophyta</taxon>
        <taxon>Spermatophyta</taxon>
        <taxon>Magnoliopsida</taxon>
        <taxon>Liliopsida</taxon>
        <taxon>Zingiberales</taxon>
        <taxon>Zingiberaceae</taxon>
        <taxon>Zingiber</taxon>
    </lineage>
</organism>
<accession>A0A8J5HKL2</accession>
<dbReference type="InterPro" id="IPR001810">
    <property type="entry name" value="F-box_dom"/>
</dbReference>
<dbReference type="SUPFAM" id="SSF52047">
    <property type="entry name" value="RNI-like"/>
    <property type="match status" value="1"/>
</dbReference>
<dbReference type="Pfam" id="PF00646">
    <property type="entry name" value="F-box"/>
    <property type="match status" value="1"/>
</dbReference>
<dbReference type="InterPro" id="IPR032675">
    <property type="entry name" value="LRR_dom_sf"/>
</dbReference>
<feature type="domain" description="F-box" evidence="1">
    <location>
        <begin position="11"/>
        <end position="47"/>
    </location>
</feature>
<dbReference type="EMBL" id="JACMSC010000005">
    <property type="protein sequence ID" value="KAG6521148.1"/>
    <property type="molecule type" value="Genomic_DNA"/>
</dbReference>
<dbReference type="InterPro" id="IPR053772">
    <property type="entry name" value="At1g61320/At1g61330-like"/>
</dbReference>
<dbReference type="Pfam" id="PF23622">
    <property type="entry name" value="LRR_At1g61320_AtMIF1"/>
    <property type="match status" value="1"/>
</dbReference>
<gene>
    <name evidence="3" type="ORF">ZIOFF_018214</name>
</gene>
<protein>
    <recommendedName>
        <fullName evidence="5">FBD domain-containing protein</fullName>
    </recommendedName>
</protein>